<dbReference type="Proteomes" id="UP001151760">
    <property type="component" value="Unassembled WGS sequence"/>
</dbReference>
<reference evidence="1" key="2">
    <citation type="submission" date="2022-01" db="EMBL/GenBank/DDBJ databases">
        <authorList>
            <person name="Yamashiro T."/>
            <person name="Shiraishi A."/>
            <person name="Satake H."/>
            <person name="Nakayama K."/>
        </authorList>
    </citation>
    <scope>NUCLEOTIDE SEQUENCE</scope>
</reference>
<comment type="caution">
    <text evidence="1">The sequence shown here is derived from an EMBL/GenBank/DDBJ whole genome shotgun (WGS) entry which is preliminary data.</text>
</comment>
<protein>
    <submittedName>
        <fullName evidence="1">Uncharacterized protein</fullName>
    </submittedName>
</protein>
<dbReference type="EMBL" id="BQNB010018057">
    <property type="protein sequence ID" value="GJT70216.1"/>
    <property type="molecule type" value="Genomic_DNA"/>
</dbReference>
<evidence type="ECO:0000313" key="2">
    <source>
        <dbReference type="Proteomes" id="UP001151760"/>
    </source>
</evidence>
<keyword evidence="2" id="KW-1185">Reference proteome</keyword>
<name>A0ABQ5G3L8_9ASTR</name>
<evidence type="ECO:0000313" key="1">
    <source>
        <dbReference type="EMBL" id="GJT70216.1"/>
    </source>
</evidence>
<accession>A0ABQ5G3L8</accession>
<proteinExistence type="predicted"/>
<reference evidence="1" key="1">
    <citation type="journal article" date="2022" name="Int. J. Mol. Sci.">
        <title>Draft Genome of Tanacetum Coccineum: Genomic Comparison of Closely Related Tanacetum-Family Plants.</title>
        <authorList>
            <person name="Yamashiro T."/>
            <person name="Shiraishi A."/>
            <person name="Nakayama K."/>
            <person name="Satake H."/>
        </authorList>
    </citation>
    <scope>NUCLEOTIDE SEQUENCE</scope>
</reference>
<gene>
    <name evidence="1" type="ORF">Tco_1029502</name>
</gene>
<sequence length="440" mass="50432">MTRSSTKKLLTPFEEPKRVFHSTRKLFKTLSLDYSSLPEFDLFSNLENQSENEVTEAMAEPTMEEYMMKTREDYGSGIARPKIDENAHFELKGQFLMELHDNTFSGSDNDDANKHIEKVLEIGAIPSKKAADAKKKVNERVYAAQVGCELYGGPHYTKDCQLKEEGKIFEEAYYTQFGVPFPQGGRYRATALGFYQRDNENPLYQERRQTMEELLSKFMAESANRHDENSNMIKEIQATTDAAIRNQRASIKALEIQIRQISKLTRPQYAVSIPSDTPRNQVEDLGPTIEKCEVNDEPMEDIVETRNEDNEISNGIDEYPSFCDLDRKIHIDCAYNLKFLCMIVIENMDVYRDEGMGAVIVGKPFCREICIKASRFDGMIIIYNGNDGVSAHDKLNEISHPYQKIKSFYKGVLNLGPEYIRDAQIEVLITRGHVSIHEME</sequence>
<organism evidence="1 2">
    <name type="scientific">Tanacetum coccineum</name>
    <dbReference type="NCBI Taxonomy" id="301880"/>
    <lineage>
        <taxon>Eukaryota</taxon>
        <taxon>Viridiplantae</taxon>
        <taxon>Streptophyta</taxon>
        <taxon>Embryophyta</taxon>
        <taxon>Tracheophyta</taxon>
        <taxon>Spermatophyta</taxon>
        <taxon>Magnoliopsida</taxon>
        <taxon>eudicotyledons</taxon>
        <taxon>Gunneridae</taxon>
        <taxon>Pentapetalae</taxon>
        <taxon>asterids</taxon>
        <taxon>campanulids</taxon>
        <taxon>Asterales</taxon>
        <taxon>Asteraceae</taxon>
        <taxon>Asteroideae</taxon>
        <taxon>Anthemideae</taxon>
        <taxon>Anthemidinae</taxon>
        <taxon>Tanacetum</taxon>
    </lineage>
</organism>